<keyword evidence="2" id="KW-1185">Reference proteome</keyword>
<dbReference type="Proteomes" id="UP000503540">
    <property type="component" value="Chromosome"/>
</dbReference>
<protein>
    <submittedName>
        <fullName evidence="1">Uncharacterized protein</fullName>
    </submittedName>
</protein>
<dbReference type="EMBL" id="CP046172">
    <property type="protein sequence ID" value="QIS11533.1"/>
    <property type="molecule type" value="Genomic_DNA"/>
</dbReference>
<accession>A0A6G9YEV9</accession>
<name>A0A6G9YEV9_9NOCA</name>
<dbReference type="KEGG" id="nah:F5544_18295"/>
<proteinExistence type="predicted"/>
<dbReference type="AlphaFoldDB" id="A0A6G9YEV9"/>
<sequence length="89" mass="9523">MAAAGLGIATGTASADRGVSGCISWSFDEQDDNATVTVYYHNRCNRPATITVRTRGNPTVCSDWTKNLAADEKDHETFVCAPRDVIGSD</sequence>
<gene>
    <name evidence="1" type="ORF">F5544_18295</name>
</gene>
<evidence type="ECO:0000313" key="1">
    <source>
        <dbReference type="EMBL" id="QIS11533.1"/>
    </source>
</evidence>
<evidence type="ECO:0000313" key="2">
    <source>
        <dbReference type="Proteomes" id="UP000503540"/>
    </source>
</evidence>
<organism evidence="1 2">
    <name type="scientific">Nocardia arthritidis</name>
    <dbReference type="NCBI Taxonomy" id="228602"/>
    <lineage>
        <taxon>Bacteria</taxon>
        <taxon>Bacillati</taxon>
        <taxon>Actinomycetota</taxon>
        <taxon>Actinomycetes</taxon>
        <taxon>Mycobacteriales</taxon>
        <taxon>Nocardiaceae</taxon>
        <taxon>Nocardia</taxon>
    </lineage>
</organism>
<dbReference type="RefSeq" id="WP_167474327.1">
    <property type="nucleotide sequence ID" value="NZ_CP046172.1"/>
</dbReference>
<reference evidence="1 2" key="1">
    <citation type="journal article" date="2019" name="ACS Chem. Biol.">
        <title>Identification and Mobilization of a Cryptic Antibiotic Biosynthesis Gene Locus from a Human-Pathogenic Nocardia Isolate.</title>
        <authorList>
            <person name="Herisse M."/>
            <person name="Ishida K."/>
            <person name="Porter J.L."/>
            <person name="Howden B."/>
            <person name="Hertweck C."/>
            <person name="Stinear T.P."/>
            <person name="Pidot S.J."/>
        </authorList>
    </citation>
    <scope>NUCLEOTIDE SEQUENCE [LARGE SCALE GENOMIC DNA]</scope>
    <source>
        <strain evidence="1 2">AUSMDU00012717</strain>
    </source>
</reference>